<dbReference type="PANTHER" id="PTHR30298">
    <property type="entry name" value="H REPEAT-ASSOCIATED PREDICTED TRANSPOSASE"/>
    <property type="match status" value="1"/>
</dbReference>
<reference evidence="4 5" key="1">
    <citation type="submission" date="2018-03" db="EMBL/GenBank/DDBJ databases">
        <title>Bacteriophage NCPPB3778 and a type I-E CRISPR drive the evolution of the US Biological Select Agent, Rathayibacter toxicus.</title>
        <authorList>
            <person name="Davis E.W.II."/>
            <person name="Tabima J.F."/>
            <person name="Weisberg A.J."/>
            <person name="Dantas Lopes L."/>
            <person name="Wiseman M.S."/>
            <person name="Wiseman M.S."/>
            <person name="Pupko T."/>
            <person name="Belcher M.S."/>
            <person name="Sechler A.J."/>
            <person name="Tancos M.A."/>
            <person name="Schroeder B.K."/>
            <person name="Murray T.D."/>
            <person name="Luster D.G."/>
            <person name="Schneider W.L."/>
            <person name="Rogers E."/>
            <person name="Andreote F.D."/>
            <person name="Grunwald N.J."/>
            <person name="Putnam M.L."/>
            <person name="Chang J.H."/>
        </authorList>
    </citation>
    <scope>NUCLEOTIDE SEQUENCE [LARGE SCALE GENOMIC DNA]</scope>
    <source>
        <strain evidence="4 5">NCCPB 2253</strain>
    </source>
</reference>
<evidence type="ECO:0000259" key="2">
    <source>
        <dbReference type="Pfam" id="PF01609"/>
    </source>
</evidence>
<dbReference type="InterPro" id="IPR032806">
    <property type="entry name" value="YbfD_N"/>
</dbReference>
<dbReference type="Proteomes" id="UP000283946">
    <property type="component" value="Chromosome"/>
</dbReference>
<dbReference type="PANTHER" id="PTHR30298:SF0">
    <property type="entry name" value="PROTEIN YBFL-RELATED"/>
    <property type="match status" value="1"/>
</dbReference>
<evidence type="ECO:0000256" key="1">
    <source>
        <dbReference type="SAM" id="MobiDB-lite"/>
    </source>
</evidence>
<dbReference type="InterPro" id="IPR047647">
    <property type="entry name" value="ISAs1_transpos"/>
</dbReference>
<evidence type="ECO:0000259" key="3">
    <source>
        <dbReference type="Pfam" id="PF13808"/>
    </source>
</evidence>
<dbReference type="Pfam" id="PF01609">
    <property type="entry name" value="DDE_Tnp_1"/>
    <property type="match status" value="1"/>
</dbReference>
<evidence type="ECO:0000313" key="4">
    <source>
        <dbReference type="EMBL" id="AZZ55043.1"/>
    </source>
</evidence>
<organism evidence="4 5">
    <name type="scientific">Rathayibacter iranicus</name>
    <dbReference type="NCBI Taxonomy" id="59737"/>
    <lineage>
        <taxon>Bacteria</taxon>
        <taxon>Bacillati</taxon>
        <taxon>Actinomycetota</taxon>
        <taxon>Actinomycetes</taxon>
        <taxon>Micrococcales</taxon>
        <taxon>Microbacteriaceae</taxon>
        <taxon>Rathayibacter</taxon>
    </lineage>
</organism>
<dbReference type="GO" id="GO:0006313">
    <property type="term" value="P:DNA transposition"/>
    <property type="evidence" value="ECO:0007669"/>
    <property type="project" value="InterPro"/>
</dbReference>
<dbReference type="NCBIfam" id="NF033564">
    <property type="entry name" value="transpos_ISAs1"/>
    <property type="match status" value="1"/>
</dbReference>
<sequence>MPSLLTLPTPVESGPVGLTPRRLLDLLSTVPDPRRRRGIRYRVDAILAVGIAAVLAGSRSFVAIGEWAADASTDILIGLGVTAGRRPSEATIRRAIRRIDADILDQVIGAYLWLRTGIIGGRRGIAVDGKTVRGARSRTSPAPHLVAALDHDSETVLGQVQTPAESKEIPVLRELLDRFTLEGVVVTADAMHTQRDAAAHIVTAGGDYLLTVKEEPALAAPCVQEPTVGAAARPVRGQHQPRHPGAPHHQGPASAARTGIPAVMPRASASHRSSVLDRPS</sequence>
<dbReference type="GO" id="GO:0004803">
    <property type="term" value="F:transposase activity"/>
    <property type="evidence" value="ECO:0007669"/>
    <property type="project" value="InterPro"/>
</dbReference>
<gene>
    <name evidence="4" type="ORF">C7V51_03420</name>
</gene>
<dbReference type="Pfam" id="PF13808">
    <property type="entry name" value="DDE_Tnp_1_assoc"/>
    <property type="match status" value="1"/>
</dbReference>
<feature type="domain" description="H repeat-associated protein N-terminal" evidence="3">
    <location>
        <begin position="25"/>
        <end position="111"/>
    </location>
</feature>
<dbReference type="AlphaFoldDB" id="A0AAD2PTW5"/>
<dbReference type="KEGG" id="ria:C7V51_03420"/>
<dbReference type="RefSeq" id="WP_104354231.1">
    <property type="nucleotide sequence ID" value="NZ_CP028130.1"/>
</dbReference>
<dbReference type="InterPro" id="IPR051698">
    <property type="entry name" value="Transposase_11-like"/>
</dbReference>
<feature type="region of interest" description="Disordered" evidence="1">
    <location>
        <begin position="232"/>
        <end position="280"/>
    </location>
</feature>
<feature type="domain" description="Transposase IS4-like" evidence="2">
    <location>
        <begin position="121"/>
        <end position="218"/>
    </location>
</feature>
<dbReference type="GO" id="GO:0003677">
    <property type="term" value="F:DNA binding"/>
    <property type="evidence" value="ECO:0007669"/>
    <property type="project" value="InterPro"/>
</dbReference>
<protein>
    <submittedName>
        <fullName evidence="4">ISAs1 family transposase</fullName>
    </submittedName>
</protein>
<dbReference type="EMBL" id="CP028130">
    <property type="protein sequence ID" value="AZZ55043.1"/>
    <property type="molecule type" value="Genomic_DNA"/>
</dbReference>
<evidence type="ECO:0000313" key="5">
    <source>
        <dbReference type="Proteomes" id="UP000283946"/>
    </source>
</evidence>
<accession>A0AAD2PTW5</accession>
<name>A0AAD2PTW5_9MICO</name>
<dbReference type="InterPro" id="IPR002559">
    <property type="entry name" value="Transposase_11"/>
</dbReference>
<proteinExistence type="predicted"/>